<dbReference type="PROSITE" id="PS51819">
    <property type="entry name" value="VOC"/>
    <property type="match status" value="1"/>
</dbReference>
<dbReference type="SUPFAM" id="SSF54593">
    <property type="entry name" value="Glyoxalase/Bleomycin resistance protein/Dihydroxybiphenyl dioxygenase"/>
    <property type="match status" value="1"/>
</dbReference>
<dbReference type="InterPro" id="IPR029068">
    <property type="entry name" value="Glyas_Bleomycin-R_OHBP_Dase"/>
</dbReference>
<evidence type="ECO:0000313" key="2">
    <source>
        <dbReference type="EMBL" id="MCR2834576.1"/>
    </source>
</evidence>
<keyword evidence="3" id="KW-1185">Reference proteome</keyword>
<dbReference type="InterPro" id="IPR004360">
    <property type="entry name" value="Glyas_Fos-R_dOase_dom"/>
</dbReference>
<sequence>MSKVCPFVPTRDMVTSVAFYRALGFAVVHQDHTVAIMDHEGATILIQPHYVEDWASNWMAQLRVDDLDDWWKRTDGLSATYPSIMLKPPAMQPWGIRVGFLSDPAGVLWHVLEG</sequence>
<dbReference type="Proteomes" id="UP001206067">
    <property type="component" value="Unassembled WGS sequence"/>
</dbReference>
<evidence type="ECO:0000259" key="1">
    <source>
        <dbReference type="PROSITE" id="PS51819"/>
    </source>
</evidence>
<dbReference type="Gene3D" id="3.10.180.10">
    <property type="entry name" value="2,3-Dihydroxybiphenyl 1,2-Dioxygenase, domain 1"/>
    <property type="match status" value="1"/>
</dbReference>
<organism evidence="2 3">
    <name type="scientific">Parerythrobacter lacustris</name>
    <dbReference type="NCBI Taxonomy" id="2969984"/>
    <lineage>
        <taxon>Bacteria</taxon>
        <taxon>Pseudomonadati</taxon>
        <taxon>Pseudomonadota</taxon>
        <taxon>Alphaproteobacteria</taxon>
        <taxon>Sphingomonadales</taxon>
        <taxon>Erythrobacteraceae</taxon>
        <taxon>Parerythrobacter</taxon>
    </lineage>
</organism>
<feature type="domain" description="VOC" evidence="1">
    <location>
        <begin position="1"/>
        <end position="114"/>
    </location>
</feature>
<name>A0ABT1XSF3_9SPHN</name>
<accession>A0ABT1XSF3</accession>
<evidence type="ECO:0000313" key="3">
    <source>
        <dbReference type="Proteomes" id="UP001206067"/>
    </source>
</evidence>
<protein>
    <submittedName>
        <fullName evidence="2">VOC family protein</fullName>
    </submittedName>
</protein>
<dbReference type="RefSeq" id="WP_257596410.1">
    <property type="nucleotide sequence ID" value="NZ_JANKHH010000006.1"/>
</dbReference>
<proteinExistence type="predicted"/>
<reference evidence="2 3" key="1">
    <citation type="submission" date="2022-08" db="EMBL/GenBank/DDBJ databases">
        <title>Polyphasic taxonomy analysis of Qipengyuania sp.RS5-5.</title>
        <authorList>
            <person name="Xamxidin M."/>
            <person name="Wu M."/>
        </authorList>
    </citation>
    <scope>NUCLEOTIDE SEQUENCE [LARGE SCALE GENOMIC DNA]</scope>
    <source>
        <strain evidence="2 3">RS5-5</strain>
    </source>
</reference>
<gene>
    <name evidence="2" type="ORF">NSO95_11515</name>
</gene>
<dbReference type="Pfam" id="PF00903">
    <property type="entry name" value="Glyoxalase"/>
    <property type="match status" value="1"/>
</dbReference>
<dbReference type="InterPro" id="IPR037523">
    <property type="entry name" value="VOC_core"/>
</dbReference>
<dbReference type="EMBL" id="JANKHH010000006">
    <property type="protein sequence ID" value="MCR2834576.1"/>
    <property type="molecule type" value="Genomic_DNA"/>
</dbReference>
<comment type="caution">
    <text evidence="2">The sequence shown here is derived from an EMBL/GenBank/DDBJ whole genome shotgun (WGS) entry which is preliminary data.</text>
</comment>